<name>A0AAD7E051_9AGAR</name>
<dbReference type="AlphaFoldDB" id="A0AAD7E051"/>
<dbReference type="Proteomes" id="UP001215598">
    <property type="component" value="Unassembled WGS sequence"/>
</dbReference>
<sequence length="165" mass="18138">MFIAIPSAVRESILVKLFQGEAINDEDDNTEVLAGFCETIVHPSHLTRNSECPRNHYRNGLHIIGKLKKQQCGAKLSLLIPMDEQDLRIVIIPRPGVAHTHPSFPYTKIPLLNGCTGNASMLQVPSGVVPFELINHPAPALLSVTGYRATLALLASGRLIEYYKC</sequence>
<evidence type="ECO:0000313" key="2">
    <source>
        <dbReference type="Proteomes" id="UP001215598"/>
    </source>
</evidence>
<comment type="caution">
    <text evidence="1">The sequence shown here is derived from an EMBL/GenBank/DDBJ whole genome shotgun (WGS) entry which is preliminary data.</text>
</comment>
<dbReference type="EMBL" id="JARKIB010000508">
    <property type="protein sequence ID" value="KAJ7702898.1"/>
    <property type="molecule type" value="Genomic_DNA"/>
</dbReference>
<evidence type="ECO:0000313" key="1">
    <source>
        <dbReference type="EMBL" id="KAJ7702898.1"/>
    </source>
</evidence>
<reference evidence="1" key="1">
    <citation type="submission" date="2023-03" db="EMBL/GenBank/DDBJ databases">
        <title>Massive genome expansion in bonnet fungi (Mycena s.s.) driven by repeated elements and novel gene families across ecological guilds.</title>
        <authorList>
            <consortium name="Lawrence Berkeley National Laboratory"/>
            <person name="Harder C.B."/>
            <person name="Miyauchi S."/>
            <person name="Viragh M."/>
            <person name="Kuo A."/>
            <person name="Thoen E."/>
            <person name="Andreopoulos B."/>
            <person name="Lu D."/>
            <person name="Skrede I."/>
            <person name="Drula E."/>
            <person name="Henrissat B."/>
            <person name="Morin E."/>
            <person name="Kohler A."/>
            <person name="Barry K."/>
            <person name="LaButti K."/>
            <person name="Morin E."/>
            <person name="Salamov A."/>
            <person name="Lipzen A."/>
            <person name="Mereny Z."/>
            <person name="Hegedus B."/>
            <person name="Baldrian P."/>
            <person name="Stursova M."/>
            <person name="Weitz H."/>
            <person name="Taylor A."/>
            <person name="Grigoriev I.V."/>
            <person name="Nagy L.G."/>
            <person name="Martin F."/>
            <person name="Kauserud H."/>
        </authorList>
    </citation>
    <scope>NUCLEOTIDE SEQUENCE</scope>
    <source>
        <strain evidence="1">CBHHK182m</strain>
    </source>
</reference>
<protein>
    <submittedName>
        <fullName evidence="1">Uncharacterized protein</fullName>
    </submittedName>
</protein>
<proteinExistence type="predicted"/>
<organism evidence="1 2">
    <name type="scientific">Mycena metata</name>
    <dbReference type="NCBI Taxonomy" id="1033252"/>
    <lineage>
        <taxon>Eukaryota</taxon>
        <taxon>Fungi</taxon>
        <taxon>Dikarya</taxon>
        <taxon>Basidiomycota</taxon>
        <taxon>Agaricomycotina</taxon>
        <taxon>Agaricomycetes</taxon>
        <taxon>Agaricomycetidae</taxon>
        <taxon>Agaricales</taxon>
        <taxon>Marasmiineae</taxon>
        <taxon>Mycenaceae</taxon>
        <taxon>Mycena</taxon>
    </lineage>
</organism>
<gene>
    <name evidence="1" type="ORF">B0H16DRAFT_1748080</name>
</gene>
<keyword evidence="2" id="KW-1185">Reference proteome</keyword>
<accession>A0AAD7E051</accession>